<proteinExistence type="predicted"/>
<evidence type="ECO:0000313" key="1">
    <source>
        <dbReference type="EMBL" id="TDE51559.1"/>
    </source>
</evidence>
<keyword evidence="2" id="KW-1185">Reference proteome</keyword>
<gene>
    <name evidence="1" type="ORF">E1295_18315</name>
</gene>
<protein>
    <submittedName>
        <fullName evidence="1">YbaB/EbfC family DNA-binding protein</fullName>
    </submittedName>
</protein>
<dbReference type="InterPro" id="IPR004401">
    <property type="entry name" value="YbaB/EbfC"/>
</dbReference>
<dbReference type="Proteomes" id="UP000295136">
    <property type="component" value="Unassembled WGS sequence"/>
</dbReference>
<name>A0A4R5FJI1_9ACTN</name>
<evidence type="ECO:0000313" key="2">
    <source>
        <dbReference type="Proteomes" id="UP000295136"/>
    </source>
</evidence>
<keyword evidence="1" id="KW-0238">DNA-binding</keyword>
<organism evidence="1 2">
    <name type="scientific">Nonomuraea mesophila</name>
    <dbReference type="NCBI Taxonomy" id="2530382"/>
    <lineage>
        <taxon>Bacteria</taxon>
        <taxon>Bacillati</taxon>
        <taxon>Actinomycetota</taxon>
        <taxon>Actinomycetes</taxon>
        <taxon>Streptosporangiales</taxon>
        <taxon>Streptosporangiaceae</taxon>
        <taxon>Nonomuraea</taxon>
    </lineage>
</organism>
<dbReference type="AlphaFoldDB" id="A0A4R5FJI1"/>
<sequence length="127" mass="14019">MMDAFQATVKELADQVNQQVERLRDAYGAINAIESTMASPDGMISVTVGPQGQVRGIELNPRVYRKLSASELAGALMEQINRATATVTEQRRRLMEPLMPAELPYEQVFGENVTLDAFLPPRVDPDA</sequence>
<dbReference type="SUPFAM" id="SSF82607">
    <property type="entry name" value="YbaB-like"/>
    <property type="match status" value="1"/>
</dbReference>
<dbReference type="Pfam" id="PF02575">
    <property type="entry name" value="YbaB_DNA_bd"/>
    <property type="match status" value="1"/>
</dbReference>
<dbReference type="Gene3D" id="3.30.1310.10">
    <property type="entry name" value="Nucleoid-associated protein YbaB-like domain"/>
    <property type="match status" value="1"/>
</dbReference>
<dbReference type="EMBL" id="SMLD01000042">
    <property type="protein sequence ID" value="TDE51559.1"/>
    <property type="molecule type" value="Genomic_DNA"/>
</dbReference>
<comment type="caution">
    <text evidence="1">The sequence shown here is derived from an EMBL/GenBank/DDBJ whole genome shotgun (WGS) entry which is preliminary data.</text>
</comment>
<dbReference type="InterPro" id="IPR036894">
    <property type="entry name" value="YbaB-like_sf"/>
</dbReference>
<reference evidence="1 2" key="1">
    <citation type="submission" date="2019-03" db="EMBL/GenBank/DDBJ databases">
        <title>Draft genome sequences of novel Actinobacteria.</title>
        <authorList>
            <person name="Sahin N."/>
            <person name="Ay H."/>
            <person name="Saygin H."/>
        </authorList>
    </citation>
    <scope>NUCLEOTIDE SEQUENCE [LARGE SCALE GENOMIC DNA]</scope>
    <source>
        <strain evidence="1 2">6K102</strain>
    </source>
</reference>
<accession>A0A4R5FJI1</accession>
<dbReference type="GO" id="GO:0003677">
    <property type="term" value="F:DNA binding"/>
    <property type="evidence" value="ECO:0007669"/>
    <property type="project" value="UniProtKB-KW"/>
</dbReference>